<keyword evidence="3" id="KW-0067">ATP-binding</keyword>
<accession>A0A150CAM9</accession>
<dbReference type="Proteomes" id="UP000223834">
    <property type="component" value="Unassembled WGS sequence"/>
</dbReference>
<reference evidence="4 5" key="1">
    <citation type="submission" date="2017-09" db="EMBL/GenBank/DDBJ databases">
        <title>Large-scale bioinformatics analysis of Bacillus genomes uncovers conserved roles of natural products in bacterial physiology.</title>
        <authorList>
            <consortium name="Agbiome Team Llc"/>
            <person name="Bleich R.M."/>
            <person name="Grubbs K.J."/>
            <person name="Santa Maria K.C."/>
            <person name="Allen S.E."/>
            <person name="Farag S."/>
            <person name="Shank E.A."/>
            <person name="Bowers A."/>
        </authorList>
    </citation>
    <scope>NUCLEOTIDE SEQUENCE [LARGE SCALE GENOMIC DNA]</scope>
    <source>
        <strain evidence="3 4">AFS049141</strain>
        <strain evidence="2 5">AFS083741</strain>
    </source>
</reference>
<evidence type="ECO:0000313" key="1">
    <source>
        <dbReference type="EMBL" id="KAB2398892.1"/>
    </source>
</evidence>
<dbReference type="Proteomes" id="UP000224413">
    <property type="component" value="Unassembled WGS sequence"/>
</dbReference>
<evidence type="ECO:0000313" key="5">
    <source>
        <dbReference type="Proteomes" id="UP000224413"/>
    </source>
</evidence>
<gene>
    <name evidence="3" type="ORF">CN980_19910</name>
    <name evidence="2" type="ORF">COI98_03020</name>
    <name evidence="1" type="ORF">F8172_08490</name>
</gene>
<evidence type="ECO:0000313" key="3">
    <source>
        <dbReference type="EMBL" id="PGO72221.1"/>
    </source>
</evidence>
<evidence type="ECO:0000313" key="6">
    <source>
        <dbReference type="Proteomes" id="UP000475765"/>
    </source>
</evidence>
<dbReference type="GO" id="GO:0005524">
    <property type="term" value="F:ATP binding"/>
    <property type="evidence" value="ECO:0007669"/>
    <property type="project" value="UniProtKB-KW"/>
</dbReference>
<dbReference type="EMBL" id="NUWJ01000036">
    <property type="protein sequence ID" value="PFK27010.1"/>
    <property type="molecule type" value="Genomic_DNA"/>
</dbReference>
<protein>
    <submittedName>
        <fullName evidence="3">ABC transporter ATP-binding protein</fullName>
    </submittedName>
</protein>
<proteinExistence type="predicted"/>
<dbReference type="RefSeq" id="WP_000755859.1">
    <property type="nucleotide sequence ID" value="NZ_CP106987.1"/>
</dbReference>
<dbReference type="Proteomes" id="UP000475765">
    <property type="component" value="Unassembled WGS sequence"/>
</dbReference>
<organism evidence="3 4">
    <name type="scientific">Bacillus cereus</name>
    <dbReference type="NCBI Taxonomy" id="1396"/>
    <lineage>
        <taxon>Bacteria</taxon>
        <taxon>Bacillati</taxon>
        <taxon>Bacillota</taxon>
        <taxon>Bacilli</taxon>
        <taxon>Bacillales</taxon>
        <taxon>Bacillaceae</taxon>
        <taxon>Bacillus</taxon>
        <taxon>Bacillus cereus group</taxon>
    </lineage>
</organism>
<evidence type="ECO:0000313" key="2">
    <source>
        <dbReference type="EMBL" id="PFK27010.1"/>
    </source>
</evidence>
<dbReference type="EMBL" id="NUIQ01000166">
    <property type="protein sequence ID" value="PGO72221.1"/>
    <property type="molecule type" value="Genomic_DNA"/>
</dbReference>
<reference evidence="1 6" key="2">
    <citation type="submission" date="2019-10" db="EMBL/GenBank/DDBJ databases">
        <title>Bacillus from the desert of Cuatro Cinegas, Coahuila.</title>
        <authorList>
            <person name="Olmedo-Alvarez G."/>
            <person name="Saldana S."/>
            <person name="Barcelo D."/>
        </authorList>
    </citation>
    <scope>NUCLEOTIDE SEQUENCE [LARGE SCALE GENOMIC DNA]</scope>
    <source>
        <strain evidence="1 6">CH417_13T</strain>
    </source>
</reference>
<sequence>MKKVILTMICVLGLLGVVEQNKDTSQAHSSKVETTYLMVDPGTH</sequence>
<evidence type="ECO:0000313" key="4">
    <source>
        <dbReference type="Proteomes" id="UP000223834"/>
    </source>
</evidence>
<dbReference type="AlphaFoldDB" id="A0A150CAM9"/>
<name>A0A150CAM9_BACCE</name>
<comment type="caution">
    <text evidence="3">The sequence shown here is derived from an EMBL/GenBank/DDBJ whole genome shotgun (WGS) entry which is preliminary data.</text>
</comment>
<keyword evidence="3" id="KW-0547">Nucleotide-binding</keyword>
<dbReference type="EMBL" id="WBPP01000008">
    <property type="protein sequence ID" value="KAB2398892.1"/>
    <property type="molecule type" value="Genomic_DNA"/>
</dbReference>